<dbReference type="PROSITE" id="PS50977">
    <property type="entry name" value="HTH_TETR_2"/>
    <property type="match status" value="1"/>
</dbReference>
<evidence type="ECO:0000256" key="3">
    <source>
        <dbReference type="ARBA" id="ARBA00023163"/>
    </source>
</evidence>
<evidence type="ECO:0000256" key="1">
    <source>
        <dbReference type="ARBA" id="ARBA00023015"/>
    </source>
</evidence>
<keyword evidence="2 4" id="KW-0238">DNA-binding</keyword>
<keyword evidence="7" id="KW-1185">Reference proteome</keyword>
<evidence type="ECO:0000313" key="6">
    <source>
        <dbReference type="EMBL" id="NNH75152.1"/>
    </source>
</evidence>
<dbReference type="GO" id="GO:0003700">
    <property type="term" value="F:DNA-binding transcription factor activity"/>
    <property type="evidence" value="ECO:0007669"/>
    <property type="project" value="TreeGrafter"/>
</dbReference>
<evidence type="ECO:0000256" key="2">
    <source>
        <dbReference type="ARBA" id="ARBA00023125"/>
    </source>
</evidence>
<evidence type="ECO:0000313" key="7">
    <source>
        <dbReference type="Proteomes" id="UP000586827"/>
    </source>
</evidence>
<sequence length="236" mass="25765">MSRTAPPDLTFGQEVLGLLTGLAPPPLPRHRHDLSREDVRASQAARIVAAAMELFADNGYAATAVSDITKRAGVSRKTFYELYDDKEDAFIDSYRVVEMLVVGSGTGETTGAWTPVSSPEAVSELVERFLLLLGFAPAATKMFFLEAVGVSSRVRARRNEAITEFVAAVTPTMQDLRARFEPGLPPLPTDVCHAMTAAAIELIIEYLADHEPTELVQLTPRFTQLIRAIVTPNHTN</sequence>
<keyword evidence="3" id="KW-0804">Transcription</keyword>
<reference evidence="6 7" key="1">
    <citation type="submission" date="2020-05" db="EMBL/GenBank/DDBJ databases">
        <title>MicrobeNet Type strains.</title>
        <authorList>
            <person name="Nicholson A.C."/>
        </authorList>
    </citation>
    <scope>NUCLEOTIDE SEQUENCE [LARGE SCALE GENOMIC DNA]</scope>
    <source>
        <strain evidence="6 7">JCM 3224</strain>
    </source>
</reference>
<accession>A0A849C990</accession>
<proteinExistence type="predicted"/>
<feature type="DNA-binding region" description="H-T-H motif" evidence="4">
    <location>
        <begin position="64"/>
        <end position="83"/>
    </location>
</feature>
<feature type="domain" description="HTH tetR-type" evidence="5">
    <location>
        <begin position="41"/>
        <end position="101"/>
    </location>
</feature>
<dbReference type="InterPro" id="IPR009057">
    <property type="entry name" value="Homeodomain-like_sf"/>
</dbReference>
<keyword evidence="1" id="KW-0805">Transcription regulation</keyword>
<dbReference type="PRINTS" id="PR00455">
    <property type="entry name" value="HTHTETR"/>
</dbReference>
<organism evidence="6 7">
    <name type="scientific">Nocardia uniformis</name>
    <dbReference type="NCBI Taxonomy" id="53432"/>
    <lineage>
        <taxon>Bacteria</taxon>
        <taxon>Bacillati</taxon>
        <taxon>Actinomycetota</taxon>
        <taxon>Actinomycetes</taxon>
        <taxon>Mycobacteriales</taxon>
        <taxon>Nocardiaceae</taxon>
        <taxon>Nocardia</taxon>
    </lineage>
</organism>
<comment type="caution">
    <text evidence="6">The sequence shown here is derived from an EMBL/GenBank/DDBJ whole genome shotgun (WGS) entry which is preliminary data.</text>
</comment>
<dbReference type="RefSeq" id="WP_084521984.1">
    <property type="nucleotide sequence ID" value="NZ_JABELX010000019.1"/>
</dbReference>
<dbReference type="Pfam" id="PF00440">
    <property type="entry name" value="TetR_N"/>
    <property type="match status" value="1"/>
</dbReference>
<name>A0A849C990_9NOCA</name>
<evidence type="ECO:0000256" key="4">
    <source>
        <dbReference type="PROSITE-ProRule" id="PRU00335"/>
    </source>
</evidence>
<dbReference type="PANTHER" id="PTHR30055">
    <property type="entry name" value="HTH-TYPE TRANSCRIPTIONAL REGULATOR RUTR"/>
    <property type="match status" value="1"/>
</dbReference>
<protein>
    <submittedName>
        <fullName evidence="6">TetR/AcrR family transcriptional regulator</fullName>
    </submittedName>
</protein>
<evidence type="ECO:0000259" key="5">
    <source>
        <dbReference type="PROSITE" id="PS50977"/>
    </source>
</evidence>
<dbReference type="AlphaFoldDB" id="A0A849C990"/>
<dbReference type="Proteomes" id="UP000586827">
    <property type="component" value="Unassembled WGS sequence"/>
</dbReference>
<dbReference type="InterPro" id="IPR001647">
    <property type="entry name" value="HTH_TetR"/>
</dbReference>
<dbReference type="SUPFAM" id="SSF46689">
    <property type="entry name" value="Homeodomain-like"/>
    <property type="match status" value="1"/>
</dbReference>
<dbReference type="Gene3D" id="1.10.357.10">
    <property type="entry name" value="Tetracycline Repressor, domain 2"/>
    <property type="match status" value="1"/>
</dbReference>
<dbReference type="InterPro" id="IPR050109">
    <property type="entry name" value="HTH-type_TetR-like_transc_reg"/>
</dbReference>
<dbReference type="PANTHER" id="PTHR30055:SF238">
    <property type="entry name" value="MYCOFACTOCIN BIOSYNTHESIS TRANSCRIPTIONAL REGULATOR MFTR-RELATED"/>
    <property type="match status" value="1"/>
</dbReference>
<dbReference type="EMBL" id="JABELX010000019">
    <property type="protein sequence ID" value="NNH75152.1"/>
    <property type="molecule type" value="Genomic_DNA"/>
</dbReference>
<gene>
    <name evidence="6" type="ORF">HLB23_35780</name>
</gene>
<dbReference type="GO" id="GO:0000976">
    <property type="term" value="F:transcription cis-regulatory region binding"/>
    <property type="evidence" value="ECO:0007669"/>
    <property type="project" value="TreeGrafter"/>
</dbReference>